<dbReference type="EMBL" id="KN840446">
    <property type="protein sequence ID" value="KIP11441.1"/>
    <property type="molecule type" value="Genomic_DNA"/>
</dbReference>
<dbReference type="HOGENOM" id="CLU_045445_0_0_1"/>
<sequence>MSRPSTGRQTDPYVKRHPLRPEEEMQLKYEDFGLPSNDTLAWYYPSHGCDSDDDKANANFTSVAGNWGRKRVRDARWVRKGKMTAWGPNYEEWEIEEQARKRLRLLLPPVEDPDAPISLPHLRDSTPPLTSPYPMPNTQHITYTSLVLDKGVTQAFRSKLLDELEQTTNNIIESEGFLRRALGRLWQAISEDPDASTGDPDVPLKREDEDMAEDDDRQHRLARAPNLMPITHKLFLTRFAADTTSGYDLPSIETQTDSMEKSFAVLREFQDDGREYAERLEEIRDGIGDVRGQRDAVWDIVRQKAIDELREAATSTAHA</sequence>
<dbReference type="AlphaFoldDB" id="A0A0C3S5S9"/>
<dbReference type="STRING" id="745531.A0A0C3S5S9"/>
<feature type="region of interest" description="Disordered" evidence="1">
    <location>
        <begin position="190"/>
        <end position="215"/>
    </location>
</feature>
<dbReference type="OrthoDB" id="3353673at2759"/>
<accession>A0A0C3S5S9</accession>
<gene>
    <name evidence="2" type="ORF">PHLGIDRAFT_474972</name>
</gene>
<organism evidence="2 3">
    <name type="scientific">Phlebiopsis gigantea (strain 11061_1 CR5-6)</name>
    <name type="common">White-rot fungus</name>
    <name type="synonym">Peniophora gigantea</name>
    <dbReference type="NCBI Taxonomy" id="745531"/>
    <lineage>
        <taxon>Eukaryota</taxon>
        <taxon>Fungi</taxon>
        <taxon>Dikarya</taxon>
        <taxon>Basidiomycota</taxon>
        <taxon>Agaricomycotina</taxon>
        <taxon>Agaricomycetes</taxon>
        <taxon>Polyporales</taxon>
        <taxon>Phanerochaetaceae</taxon>
        <taxon>Phlebiopsis</taxon>
    </lineage>
</organism>
<evidence type="ECO:0000313" key="3">
    <source>
        <dbReference type="Proteomes" id="UP000053257"/>
    </source>
</evidence>
<keyword evidence="3" id="KW-1185">Reference proteome</keyword>
<feature type="region of interest" description="Disordered" evidence="1">
    <location>
        <begin position="1"/>
        <end position="21"/>
    </location>
</feature>
<protein>
    <submittedName>
        <fullName evidence="2">Uncharacterized protein</fullName>
    </submittedName>
</protein>
<dbReference type="Proteomes" id="UP000053257">
    <property type="component" value="Unassembled WGS sequence"/>
</dbReference>
<evidence type="ECO:0000313" key="2">
    <source>
        <dbReference type="EMBL" id="KIP11441.1"/>
    </source>
</evidence>
<name>A0A0C3S5S9_PHLG1</name>
<reference evidence="2 3" key="1">
    <citation type="journal article" date="2014" name="PLoS Genet.">
        <title>Analysis of the Phlebiopsis gigantea genome, transcriptome and secretome provides insight into its pioneer colonization strategies of wood.</title>
        <authorList>
            <person name="Hori C."/>
            <person name="Ishida T."/>
            <person name="Igarashi K."/>
            <person name="Samejima M."/>
            <person name="Suzuki H."/>
            <person name="Master E."/>
            <person name="Ferreira P."/>
            <person name="Ruiz-Duenas F.J."/>
            <person name="Held B."/>
            <person name="Canessa P."/>
            <person name="Larrondo L.F."/>
            <person name="Schmoll M."/>
            <person name="Druzhinina I.S."/>
            <person name="Kubicek C.P."/>
            <person name="Gaskell J.A."/>
            <person name="Kersten P."/>
            <person name="St John F."/>
            <person name="Glasner J."/>
            <person name="Sabat G."/>
            <person name="Splinter BonDurant S."/>
            <person name="Syed K."/>
            <person name="Yadav J."/>
            <person name="Mgbeahuruike A.C."/>
            <person name="Kovalchuk A."/>
            <person name="Asiegbu F.O."/>
            <person name="Lackner G."/>
            <person name="Hoffmeister D."/>
            <person name="Rencoret J."/>
            <person name="Gutierrez A."/>
            <person name="Sun H."/>
            <person name="Lindquist E."/>
            <person name="Barry K."/>
            <person name="Riley R."/>
            <person name="Grigoriev I.V."/>
            <person name="Henrissat B."/>
            <person name="Kues U."/>
            <person name="Berka R.M."/>
            <person name="Martinez A.T."/>
            <person name="Covert S.F."/>
            <person name="Blanchette R.A."/>
            <person name="Cullen D."/>
        </authorList>
    </citation>
    <scope>NUCLEOTIDE SEQUENCE [LARGE SCALE GENOMIC DNA]</scope>
    <source>
        <strain evidence="2 3">11061_1 CR5-6</strain>
    </source>
</reference>
<evidence type="ECO:0000256" key="1">
    <source>
        <dbReference type="SAM" id="MobiDB-lite"/>
    </source>
</evidence>
<proteinExistence type="predicted"/>